<dbReference type="Pfam" id="PF01975">
    <property type="entry name" value="SurE"/>
    <property type="match status" value="1"/>
</dbReference>
<evidence type="ECO:0000256" key="1">
    <source>
        <dbReference type="ARBA" id="ARBA00011062"/>
    </source>
</evidence>
<feature type="chain" id="PRO_5043967888" description="Survival protein SurE-like phosphatase/nucleotidase domain-containing protein" evidence="4">
    <location>
        <begin position="19"/>
        <end position="305"/>
    </location>
</feature>
<dbReference type="AlphaFoldDB" id="A0AAW0FI06"/>
<evidence type="ECO:0000256" key="4">
    <source>
        <dbReference type="SAM" id="SignalP"/>
    </source>
</evidence>
<dbReference type="Gene3D" id="3.40.1210.10">
    <property type="entry name" value="Survival protein SurE-like phosphatase/nucleotidase"/>
    <property type="match status" value="1"/>
</dbReference>
<keyword evidence="3" id="KW-0378">Hydrolase</keyword>
<feature type="domain" description="Survival protein SurE-like phosphatase/nucleotidase" evidence="5">
    <location>
        <begin position="21"/>
        <end position="223"/>
    </location>
</feature>
<comment type="similarity">
    <text evidence="1">Belongs to the SurE nucleotidase family.</text>
</comment>
<comment type="caution">
    <text evidence="6">The sequence shown here is derived from an EMBL/GenBank/DDBJ whole genome shotgun (WGS) entry which is preliminary data.</text>
</comment>
<dbReference type="GO" id="GO:0046872">
    <property type="term" value="F:metal ion binding"/>
    <property type="evidence" value="ECO:0007669"/>
    <property type="project" value="UniProtKB-KW"/>
</dbReference>
<dbReference type="InterPro" id="IPR002828">
    <property type="entry name" value="SurE-like_Pase/nucleotidase"/>
</dbReference>
<proteinExistence type="inferred from homology"/>
<dbReference type="SUPFAM" id="SSF64167">
    <property type="entry name" value="SurE-like"/>
    <property type="match status" value="1"/>
</dbReference>
<dbReference type="GO" id="GO:0008252">
    <property type="term" value="F:nucleotidase activity"/>
    <property type="evidence" value="ECO:0007669"/>
    <property type="project" value="InterPro"/>
</dbReference>
<evidence type="ECO:0000313" key="6">
    <source>
        <dbReference type="EMBL" id="KAK7676966.1"/>
    </source>
</evidence>
<accession>A0AAW0FI06</accession>
<evidence type="ECO:0000256" key="3">
    <source>
        <dbReference type="ARBA" id="ARBA00022801"/>
    </source>
</evidence>
<gene>
    <name evidence="6" type="ORF">QCA50_020084</name>
</gene>
<dbReference type="InterPro" id="IPR036523">
    <property type="entry name" value="SurE-like_sf"/>
</dbReference>
<feature type="signal peptide" evidence="4">
    <location>
        <begin position="1"/>
        <end position="18"/>
    </location>
</feature>
<dbReference type="PANTHER" id="PTHR30457">
    <property type="entry name" value="5'-NUCLEOTIDASE SURE"/>
    <property type="match status" value="1"/>
</dbReference>
<organism evidence="6 7">
    <name type="scientific">Cerrena zonata</name>
    <dbReference type="NCBI Taxonomy" id="2478898"/>
    <lineage>
        <taxon>Eukaryota</taxon>
        <taxon>Fungi</taxon>
        <taxon>Dikarya</taxon>
        <taxon>Basidiomycota</taxon>
        <taxon>Agaricomycotina</taxon>
        <taxon>Agaricomycetes</taxon>
        <taxon>Polyporales</taxon>
        <taxon>Cerrenaceae</taxon>
        <taxon>Cerrena</taxon>
    </lineage>
</organism>
<evidence type="ECO:0000313" key="7">
    <source>
        <dbReference type="Proteomes" id="UP001385951"/>
    </source>
</evidence>
<keyword evidence="4" id="KW-0732">Signal</keyword>
<dbReference type="Proteomes" id="UP001385951">
    <property type="component" value="Unassembled WGS sequence"/>
</dbReference>
<name>A0AAW0FI06_9APHY</name>
<keyword evidence="7" id="KW-1185">Reference proteome</keyword>
<dbReference type="InterPro" id="IPR030048">
    <property type="entry name" value="SurE"/>
</dbReference>
<reference evidence="6 7" key="1">
    <citation type="submission" date="2022-09" db="EMBL/GenBank/DDBJ databases">
        <authorList>
            <person name="Palmer J.M."/>
        </authorList>
    </citation>
    <scope>NUCLEOTIDE SEQUENCE [LARGE SCALE GENOMIC DNA]</scope>
    <source>
        <strain evidence="6 7">DSM 7382</strain>
    </source>
</reference>
<dbReference type="EMBL" id="JASBNA010000099">
    <property type="protein sequence ID" value="KAK7676966.1"/>
    <property type="molecule type" value="Genomic_DNA"/>
</dbReference>
<dbReference type="PANTHER" id="PTHR30457:SF0">
    <property type="entry name" value="PHOSPHATASE, PUTATIVE (AFU_ORTHOLOGUE AFUA_4G01070)-RELATED"/>
    <property type="match status" value="1"/>
</dbReference>
<evidence type="ECO:0000256" key="2">
    <source>
        <dbReference type="ARBA" id="ARBA00022723"/>
    </source>
</evidence>
<evidence type="ECO:0000259" key="5">
    <source>
        <dbReference type="Pfam" id="PF01975"/>
    </source>
</evidence>
<protein>
    <recommendedName>
        <fullName evidence="5">Survival protein SurE-like phosphatase/nucleotidase domain-containing protein</fullName>
    </recommendedName>
</protein>
<keyword evidence="2" id="KW-0479">Metal-binding</keyword>
<sequence length="305" mass="31620">MRVLLLASLLLSGSSALAQKIVLANDDGWAIAQIRAQWEALHAANFDVVLSAPAENKSGTGSRTSTPGPRTDPCEFDSCPANSPAQGFNASNPLLNYVNGFPADGAKYGIQTLSPKLFGSKPDFVVSGPNNGLNTALAVFFSGTVGAASEGAKEGVPSIAFSGSNQGAVSYTTLDSDPTSTGTLASRFYADVTTHFMSILSTSSANPKLPSGVVLNVNYPTRQTGCQTTSDVKWVLARMFPPILALDVVTCNNGGRLPLDDTVVKKAGCFASVVALDMNTKLDASSTNQQSVLDSLSGLGFTCLP</sequence>